<dbReference type="VEuPathDB" id="FungiDB:TAPDE_004123"/>
<sequence>MTPHAMQLNSKVLAMLGKQEVVVRVFYGRRAMIEILEVYLRRNLRRNGGILNRVEFAWQGGSAHPEDVQYLEHLVKVEPDYVSLSSVSGQAGGYSARYDGIKDGTIYIKMDDDMVYIDDNTCASLVLALLENAEYKVVSANVVRHPMFTHIHARKGAIYPFEFLQDDGVQNTRHWRTSLQPPGNESAKAENYRETQIPVERYSYLPIRSRQSLAGTPLAHVEYGPQDCSWASPYCSVHSHMSFFRSKEDGTLDKYDFGTWDLHLQKVDRYSVNMIAWRGRYIFEGLKDGIMPADDEQWIAVEQVRRTGNHHVGIGAALASHLAYGQPVGFAKPDYEVVIEKYKNLAQDTSKDMREWATDTWHV</sequence>
<keyword evidence="2" id="KW-1185">Reference proteome</keyword>
<dbReference type="AlphaFoldDB" id="R4XDU6"/>
<gene>
    <name evidence="1" type="ORF">TAPDE_004123</name>
</gene>
<dbReference type="eggNOG" id="ENOG502S3V7">
    <property type="taxonomic scope" value="Eukaryota"/>
</dbReference>
<dbReference type="OrthoDB" id="5593235at2759"/>
<evidence type="ECO:0000313" key="2">
    <source>
        <dbReference type="Proteomes" id="UP000013776"/>
    </source>
</evidence>
<dbReference type="Proteomes" id="UP000013776">
    <property type="component" value="Unassembled WGS sequence"/>
</dbReference>
<dbReference type="EMBL" id="CAHR02000181">
    <property type="protein sequence ID" value="CCG83807.1"/>
    <property type="molecule type" value="Genomic_DNA"/>
</dbReference>
<proteinExistence type="predicted"/>
<dbReference type="STRING" id="1097556.R4XDU6"/>
<evidence type="ECO:0000313" key="1">
    <source>
        <dbReference type="EMBL" id="CCG83807.1"/>
    </source>
</evidence>
<name>R4XDU6_TAPDE</name>
<organism evidence="1 2">
    <name type="scientific">Taphrina deformans (strain PYCC 5710 / ATCC 11124 / CBS 356.35 / IMI 108563 / JCM 9778 / NBRC 8474)</name>
    <name type="common">Peach leaf curl fungus</name>
    <name type="synonym">Lalaria deformans</name>
    <dbReference type="NCBI Taxonomy" id="1097556"/>
    <lineage>
        <taxon>Eukaryota</taxon>
        <taxon>Fungi</taxon>
        <taxon>Dikarya</taxon>
        <taxon>Ascomycota</taxon>
        <taxon>Taphrinomycotina</taxon>
        <taxon>Taphrinomycetes</taxon>
        <taxon>Taphrinales</taxon>
        <taxon>Taphrinaceae</taxon>
        <taxon>Taphrina</taxon>
    </lineage>
</organism>
<reference evidence="1 2" key="1">
    <citation type="journal article" date="2013" name="MBio">
        <title>Genome sequencing of the plant pathogen Taphrina deformans, the causal agent of peach leaf curl.</title>
        <authorList>
            <person name="Cisse O.H."/>
            <person name="Almeida J.M.G.C.F."/>
            <person name="Fonseca A."/>
            <person name="Kumar A.A."/>
            <person name="Salojaervi J."/>
            <person name="Overmyer K."/>
            <person name="Hauser P.M."/>
            <person name="Pagni M."/>
        </authorList>
    </citation>
    <scope>NUCLEOTIDE SEQUENCE [LARGE SCALE GENOMIC DNA]</scope>
    <source>
        <strain evidence="2">PYCC 5710 / ATCC 11124 / CBS 356.35 / IMI 108563 / JCM 9778 / NBRC 8474</strain>
    </source>
</reference>
<protein>
    <submittedName>
        <fullName evidence="1">Uncharacterized protein</fullName>
    </submittedName>
</protein>
<comment type="caution">
    <text evidence="1">The sequence shown here is derived from an EMBL/GenBank/DDBJ whole genome shotgun (WGS) entry which is preliminary data.</text>
</comment>
<accession>R4XDU6</accession>